<evidence type="ECO:0000313" key="2">
    <source>
        <dbReference type="Proteomes" id="UP001621706"/>
    </source>
</evidence>
<name>A0ABW8PBN3_9FLAO</name>
<dbReference type="InterPro" id="IPR045950">
    <property type="entry name" value="DUF6370"/>
</dbReference>
<organism evidence="1 2">
    <name type="scientific">Flavobacterium oreochromis</name>
    <dbReference type="NCBI Taxonomy" id="2906078"/>
    <lineage>
        <taxon>Bacteria</taxon>
        <taxon>Pseudomonadati</taxon>
        <taxon>Bacteroidota</taxon>
        <taxon>Flavobacteriia</taxon>
        <taxon>Flavobacteriales</taxon>
        <taxon>Flavobacteriaceae</taxon>
        <taxon>Flavobacterium</taxon>
    </lineage>
</organism>
<keyword evidence="2" id="KW-1185">Reference proteome</keyword>
<dbReference type="EMBL" id="JAZGZP010000024">
    <property type="protein sequence ID" value="MFK7001949.1"/>
    <property type="molecule type" value="Genomic_DNA"/>
</dbReference>
<protein>
    <submittedName>
        <fullName evidence="1">DUF6370 family protein</fullName>
    </submittedName>
</protein>
<dbReference type="Pfam" id="PF19897">
    <property type="entry name" value="DUF6370"/>
    <property type="match status" value="1"/>
</dbReference>
<evidence type="ECO:0000313" key="1">
    <source>
        <dbReference type="EMBL" id="MFK7001949.1"/>
    </source>
</evidence>
<accession>A0ABW8PBN3</accession>
<reference evidence="1 2" key="1">
    <citation type="submission" date="2024-02" db="EMBL/GenBank/DDBJ databases">
        <title>Comparative Genomic Analysis of Flavobacterium Species Causing Columnaris Disease of Freshwater Fish in Thailand: Insights into Virulence and Resistance Mechanisms.</title>
        <authorList>
            <person name="Nguyen D."/>
            <person name="Chokmangmeepisarn P."/>
            <person name="Khianchaikhan K."/>
            <person name="Morishita M."/>
            <person name="Bunnoy A."/>
            <person name="Rodkhum C."/>
        </authorList>
    </citation>
    <scope>NUCLEOTIDE SEQUENCE [LARGE SCALE GENOMIC DNA]</scope>
    <source>
        <strain evidence="1 2">CNRT2201</strain>
    </source>
</reference>
<dbReference type="RefSeq" id="WP_088399454.1">
    <property type="nucleotide sequence ID" value="NZ_JAZGZP010000024.1"/>
</dbReference>
<gene>
    <name evidence="1" type="ORF">V3I07_13745</name>
</gene>
<dbReference type="Proteomes" id="UP001621706">
    <property type="component" value="Unassembled WGS sequence"/>
</dbReference>
<comment type="caution">
    <text evidence="1">The sequence shown here is derived from an EMBL/GenBank/DDBJ whole genome shotgun (WGS) entry which is preliminary data.</text>
</comment>
<sequence>MKKIRILFTILFTFNLSAQEKKKELKNQDVEASCGLCQLGTKDKDCSLAIRYNNKVYKVIGTSIDDHGDAHATNGFCNSIKKAKVSGTLKEGKFLVKKFRLVNLNE</sequence>
<proteinExistence type="predicted"/>